<dbReference type="PROSITE" id="PS51085">
    <property type="entry name" value="2FE2S_FER_2"/>
    <property type="match status" value="1"/>
</dbReference>
<dbReference type="CDD" id="cd00207">
    <property type="entry name" value="fer2"/>
    <property type="match status" value="1"/>
</dbReference>
<dbReference type="Pfam" id="PF17651">
    <property type="entry name" value="Raco_middle"/>
    <property type="match status" value="1"/>
</dbReference>
<dbReference type="InterPro" id="IPR012675">
    <property type="entry name" value="Beta-grasp_dom_sf"/>
</dbReference>
<dbReference type="InterPro" id="IPR036010">
    <property type="entry name" value="2Fe-2S_ferredoxin-like_sf"/>
</dbReference>
<organism evidence="2 3">
    <name type="scientific">Velamenicoccus archaeovorus</name>
    <dbReference type="NCBI Taxonomy" id="1930593"/>
    <lineage>
        <taxon>Bacteria</taxon>
        <taxon>Pseudomonadati</taxon>
        <taxon>Candidatus Omnitrophota</taxon>
        <taxon>Candidatus Velamenicoccus</taxon>
    </lineage>
</organism>
<dbReference type="EMBL" id="CP019384">
    <property type="protein sequence ID" value="QAT17125.1"/>
    <property type="molecule type" value="Genomic_DNA"/>
</dbReference>
<dbReference type="Gene3D" id="3.30.420.480">
    <property type="entry name" value="Domain of unknown function (DUF4445)"/>
    <property type="match status" value="1"/>
</dbReference>
<proteinExistence type="predicted"/>
<evidence type="ECO:0000259" key="1">
    <source>
        <dbReference type="PROSITE" id="PS51085"/>
    </source>
</evidence>
<name>A0A410P4J3_VELA1</name>
<dbReference type="Gene3D" id="3.10.20.880">
    <property type="match status" value="1"/>
</dbReference>
<dbReference type="Pfam" id="PF14574">
    <property type="entry name" value="RACo_C_ter"/>
    <property type="match status" value="1"/>
</dbReference>
<dbReference type="GO" id="GO:0051536">
    <property type="term" value="F:iron-sulfur cluster binding"/>
    <property type="evidence" value="ECO:0007669"/>
    <property type="project" value="InterPro"/>
</dbReference>
<protein>
    <submittedName>
        <fullName evidence="2">Acetyl-CoA synthase corrinoid activation protein</fullName>
    </submittedName>
</protein>
<reference evidence="2 3" key="1">
    <citation type="submission" date="2017-01" db="EMBL/GenBank/DDBJ databases">
        <title>First insights into the biology of 'candidatus Vampirococcus archaeovorus'.</title>
        <authorList>
            <person name="Kizina J."/>
            <person name="Jordan S."/>
            <person name="Stueber K."/>
            <person name="Reinhardt R."/>
            <person name="Harder J."/>
        </authorList>
    </citation>
    <scope>NUCLEOTIDE SEQUENCE [LARGE SCALE GENOMIC DNA]</scope>
    <source>
        <strain evidence="2 3">LiM</strain>
    </source>
</reference>
<dbReference type="KEGG" id="vai:BU251_04960"/>
<dbReference type="InterPro" id="IPR041414">
    <property type="entry name" value="Raco-like_middle"/>
</dbReference>
<dbReference type="Pfam" id="PF17650">
    <property type="entry name" value="RACo_linker"/>
    <property type="match status" value="1"/>
</dbReference>
<accession>A0A410P4J3</accession>
<feature type="domain" description="2Fe-2S ferredoxin-type" evidence="1">
    <location>
        <begin position="4"/>
        <end position="93"/>
    </location>
</feature>
<dbReference type="SUPFAM" id="SSF54292">
    <property type="entry name" value="2Fe-2S ferredoxin-like"/>
    <property type="match status" value="1"/>
</dbReference>
<dbReference type="Pfam" id="PF00111">
    <property type="entry name" value="Fer2"/>
    <property type="match status" value="1"/>
</dbReference>
<dbReference type="InterPro" id="IPR001041">
    <property type="entry name" value="2Fe-2S_ferredoxin-type"/>
</dbReference>
<sequence length="643" mass="69187">MDKCIITFLPDNKKVVVDRGTSLLSAALTAHIHLNSSCGGDGVCGKCRVLVKSGKVHAEPSGRIAPQDRNAGVYLACQTLAESDLTVEIFPESRLDLSALSREELALRLRGIYAPAEDIQEAKPGLTQEVFAFRPLVEKFHFELPAPDFNDKLSDLERVCRAVQEKIGDAPLHTGLANLRKLGELLRTSSWSVTVAVAAKGPVYEILAIEPGDSSQKNFGLVFDIGTTTITGQLVDLTHKKVLGTKATYNRQATFGSDIITRIIYAQAADGLEKLHHAVVDVLNEMAESFIEEHDVDLNDVTCVCVSGNTTMIHLLLRIDPSHIRQAPYVPTANYIPAIRAAEAGLKINPHGVLYCLPGVSSYVGGDITAGVLSCEIFKSKDLELLIDIGTNGEIVLGNNEWLISCAASAGPAFEGSGMACGLRAVRGAIQAVHVDPESLDVAYTTIGGDKPRGICGSGYIDLVMQLLRAGVVDKNGKLNREKAHSRLRPSSAGYEFVVVSGPQAGLDNDIVVTDADLDNFKRAKAAIYSAVSLLVRHMELKAGDIRRVFVAGGFGTSLNVESAVFIGLIPDLPRERYVFVGNSSLAGAREVLLSRDAAQACDRIAGNITYFELSTDAAYMDEYMAALFFPHTDAGRFPSVKY</sequence>
<keyword evidence="3" id="KW-1185">Reference proteome</keyword>
<dbReference type="InterPro" id="IPR027980">
    <property type="entry name" value="RACo_C"/>
</dbReference>
<evidence type="ECO:0000313" key="2">
    <source>
        <dbReference type="EMBL" id="QAT17125.1"/>
    </source>
</evidence>
<gene>
    <name evidence="2" type="ORF">BU251_04960</name>
</gene>
<dbReference type="PANTHER" id="PTHR42895:SF2">
    <property type="entry name" value="IRON-SULFUR CLUSTER PROTEIN"/>
    <property type="match status" value="1"/>
</dbReference>
<dbReference type="OrthoDB" id="9810588at2"/>
<dbReference type="InterPro" id="IPR043129">
    <property type="entry name" value="ATPase_NBD"/>
</dbReference>
<dbReference type="AlphaFoldDB" id="A0A410P4J3"/>
<evidence type="ECO:0000313" key="3">
    <source>
        <dbReference type="Proteomes" id="UP000287243"/>
    </source>
</evidence>
<dbReference type="SUPFAM" id="SSF53067">
    <property type="entry name" value="Actin-like ATPase domain"/>
    <property type="match status" value="1"/>
</dbReference>
<dbReference type="InterPro" id="IPR052911">
    <property type="entry name" value="Corrinoid_activation_enz"/>
</dbReference>
<dbReference type="RefSeq" id="WP_128699777.1">
    <property type="nucleotide sequence ID" value="NZ_CP019384.1"/>
</dbReference>
<dbReference type="PANTHER" id="PTHR42895">
    <property type="entry name" value="IRON-SULFUR CLUSTER-BINDING PROTEIN-RELATED"/>
    <property type="match status" value="1"/>
</dbReference>
<dbReference type="InterPro" id="IPR040506">
    <property type="entry name" value="RACo_linker"/>
</dbReference>
<dbReference type="Proteomes" id="UP000287243">
    <property type="component" value="Chromosome"/>
</dbReference>
<dbReference type="InterPro" id="IPR042259">
    <property type="entry name" value="Raco-like_middle_sf"/>
</dbReference>
<dbReference type="Gene3D" id="3.10.20.30">
    <property type="match status" value="1"/>
</dbReference>